<sequence>MAAPSRSCQPQNKAQRRPNKAKAKASVADKKACKDPSRGMPLSTPAQTPAPAQQAADREGSLSLLSEIVQLDGWDSAWELDGWSWGAVDEEKLLGWLPFAEEDFHCFCAENRGASSGFLWEDYHDIWRLKHVYEIPSSANR</sequence>
<protein>
    <submittedName>
        <fullName evidence="2">Uncharacterized protein</fullName>
    </submittedName>
</protein>
<dbReference type="AlphaFoldDB" id="A0A835VCC8"/>
<evidence type="ECO:0000313" key="3">
    <source>
        <dbReference type="Proteomes" id="UP000636800"/>
    </source>
</evidence>
<dbReference type="EMBL" id="JADCNL010000001">
    <property type="protein sequence ID" value="KAG0495489.1"/>
    <property type="molecule type" value="Genomic_DNA"/>
</dbReference>
<feature type="compositionally biased region" description="Basic and acidic residues" evidence="1">
    <location>
        <begin position="27"/>
        <end position="37"/>
    </location>
</feature>
<name>A0A835VCC8_VANPL</name>
<reference evidence="2 3" key="1">
    <citation type="journal article" date="2020" name="Nat. Food">
        <title>A phased Vanilla planifolia genome enables genetic improvement of flavour and production.</title>
        <authorList>
            <person name="Hasing T."/>
            <person name="Tang H."/>
            <person name="Brym M."/>
            <person name="Khazi F."/>
            <person name="Huang T."/>
            <person name="Chambers A.H."/>
        </authorList>
    </citation>
    <scope>NUCLEOTIDE SEQUENCE [LARGE SCALE GENOMIC DNA]</scope>
    <source>
        <tissue evidence="2">Leaf</tissue>
    </source>
</reference>
<feature type="compositionally biased region" description="Low complexity" evidence="1">
    <location>
        <begin position="44"/>
        <end position="55"/>
    </location>
</feature>
<keyword evidence="3" id="KW-1185">Reference proteome</keyword>
<feature type="region of interest" description="Disordered" evidence="1">
    <location>
        <begin position="1"/>
        <end position="59"/>
    </location>
</feature>
<feature type="compositionally biased region" description="Polar residues" evidence="1">
    <location>
        <begin position="1"/>
        <end position="13"/>
    </location>
</feature>
<gene>
    <name evidence="2" type="ORF">HPP92_000180</name>
</gene>
<accession>A0A835VCC8</accession>
<proteinExistence type="predicted"/>
<feature type="compositionally biased region" description="Basic residues" evidence="1">
    <location>
        <begin position="14"/>
        <end position="23"/>
    </location>
</feature>
<comment type="caution">
    <text evidence="2">The sequence shown here is derived from an EMBL/GenBank/DDBJ whole genome shotgun (WGS) entry which is preliminary data.</text>
</comment>
<organism evidence="2 3">
    <name type="scientific">Vanilla planifolia</name>
    <name type="common">Vanilla</name>
    <dbReference type="NCBI Taxonomy" id="51239"/>
    <lineage>
        <taxon>Eukaryota</taxon>
        <taxon>Viridiplantae</taxon>
        <taxon>Streptophyta</taxon>
        <taxon>Embryophyta</taxon>
        <taxon>Tracheophyta</taxon>
        <taxon>Spermatophyta</taxon>
        <taxon>Magnoliopsida</taxon>
        <taxon>Liliopsida</taxon>
        <taxon>Asparagales</taxon>
        <taxon>Orchidaceae</taxon>
        <taxon>Vanilloideae</taxon>
        <taxon>Vanilleae</taxon>
        <taxon>Vanilla</taxon>
    </lineage>
</organism>
<evidence type="ECO:0000313" key="2">
    <source>
        <dbReference type="EMBL" id="KAG0495489.1"/>
    </source>
</evidence>
<dbReference type="Proteomes" id="UP000636800">
    <property type="component" value="Chromosome 1"/>
</dbReference>
<dbReference type="OrthoDB" id="1882119at2759"/>
<evidence type="ECO:0000256" key="1">
    <source>
        <dbReference type="SAM" id="MobiDB-lite"/>
    </source>
</evidence>